<organism evidence="1 2">
    <name type="scientific">Entomophthora muscae</name>
    <dbReference type="NCBI Taxonomy" id="34485"/>
    <lineage>
        <taxon>Eukaryota</taxon>
        <taxon>Fungi</taxon>
        <taxon>Fungi incertae sedis</taxon>
        <taxon>Zoopagomycota</taxon>
        <taxon>Entomophthoromycotina</taxon>
        <taxon>Entomophthoromycetes</taxon>
        <taxon>Entomophthorales</taxon>
        <taxon>Entomophthoraceae</taxon>
        <taxon>Entomophthora</taxon>
    </lineage>
</organism>
<dbReference type="EMBL" id="QTSX02001538">
    <property type="protein sequence ID" value="KAJ9080622.1"/>
    <property type="molecule type" value="Genomic_DNA"/>
</dbReference>
<protein>
    <submittedName>
        <fullName evidence="1">Uncharacterized protein</fullName>
    </submittedName>
</protein>
<proteinExistence type="predicted"/>
<accession>A0ACC2U1I0</accession>
<comment type="caution">
    <text evidence="1">The sequence shown here is derived from an EMBL/GenBank/DDBJ whole genome shotgun (WGS) entry which is preliminary data.</text>
</comment>
<sequence length="167" mass="17644">MKLIVAASVPLLGAVVGLPFGAIISLVWPVSLHGPTFLASACGGSIPEKSRWVVLWSTGPAAQGNLESGFNFFSQAQVSREEELSILTCVEISIQKVNIKAVLDTGSPVNAVSSKLVKKLKLAPNLNYHQLYGTAGLSMTCNIGTYYVLSIWFGKLTLGRACCCLGG</sequence>
<name>A0ACC2U1I0_9FUNG</name>
<keyword evidence="2" id="KW-1185">Reference proteome</keyword>
<gene>
    <name evidence="1" type="ORF">DSO57_1023001</name>
</gene>
<evidence type="ECO:0000313" key="2">
    <source>
        <dbReference type="Proteomes" id="UP001165960"/>
    </source>
</evidence>
<dbReference type="Proteomes" id="UP001165960">
    <property type="component" value="Unassembled WGS sequence"/>
</dbReference>
<evidence type="ECO:0000313" key="1">
    <source>
        <dbReference type="EMBL" id="KAJ9080622.1"/>
    </source>
</evidence>
<reference evidence="1" key="1">
    <citation type="submission" date="2022-04" db="EMBL/GenBank/DDBJ databases">
        <title>Genome of the entomopathogenic fungus Entomophthora muscae.</title>
        <authorList>
            <person name="Elya C."/>
            <person name="Lovett B.R."/>
            <person name="Lee E."/>
            <person name="Macias A.M."/>
            <person name="Hajek A.E."/>
            <person name="De Bivort B.L."/>
            <person name="Kasson M.T."/>
            <person name="De Fine Licht H.H."/>
            <person name="Stajich J.E."/>
        </authorList>
    </citation>
    <scope>NUCLEOTIDE SEQUENCE</scope>
    <source>
        <strain evidence="1">Berkeley</strain>
    </source>
</reference>